<dbReference type="InterPro" id="IPR036388">
    <property type="entry name" value="WH-like_DNA-bd_sf"/>
</dbReference>
<dbReference type="Pfam" id="PF04542">
    <property type="entry name" value="Sigma70_r2"/>
    <property type="match status" value="1"/>
</dbReference>
<comment type="similarity">
    <text evidence="1">Belongs to the sigma-70 factor family. ECF subfamily.</text>
</comment>
<evidence type="ECO:0000313" key="9">
    <source>
        <dbReference type="Proteomes" id="UP001165079"/>
    </source>
</evidence>
<evidence type="ECO:0000256" key="5">
    <source>
        <dbReference type="ARBA" id="ARBA00023163"/>
    </source>
</evidence>
<evidence type="ECO:0000256" key="1">
    <source>
        <dbReference type="ARBA" id="ARBA00010641"/>
    </source>
</evidence>
<dbReference type="NCBIfam" id="TIGR02937">
    <property type="entry name" value="sigma70-ECF"/>
    <property type="match status" value="1"/>
</dbReference>
<dbReference type="Pfam" id="PF08281">
    <property type="entry name" value="Sigma70_r4_2"/>
    <property type="match status" value="1"/>
</dbReference>
<dbReference type="InterPro" id="IPR013324">
    <property type="entry name" value="RNA_pol_sigma_r3/r4-like"/>
</dbReference>
<name>A0A9W6SPV5_9ACTN</name>
<dbReference type="GO" id="GO:0006352">
    <property type="term" value="P:DNA-templated transcription initiation"/>
    <property type="evidence" value="ECO:0007669"/>
    <property type="project" value="InterPro"/>
</dbReference>
<gene>
    <name evidence="8" type="ORF">Afil01_55810</name>
</gene>
<dbReference type="InterPro" id="IPR014325">
    <property type="entry name" value="RNA_pol_sigma-E_actinobac"/>
</dbReference>
<proteinExistence type="inferred from homology"/>
<feature type="domain" description="RNA polymerase sigma-70 region 2" evidence="6">
    <location>
        <begin position="17"/>
        <end position="77"/>
    </location>
</feature>
<dbReference type="AlphaFoldDB" id="A0A9W6SPV5"/>
<keyword evidence="2" id="KW-0805">Transcription regulation</keyword>
<keyword evidence="3" id="KW-0731">Sigma factor</keyword>
<evidence type="ECO:0000256" key="3">
    <source>
        <dbReference type="ARBA" id="ARBA00023082"/>
    </source>
</evidence>
<dbReference type="InterPro" id="IPR013325">
    <property type="entry name" value="RNA_pol_sigma_r2"/>
</dbReference>
<dbReference type="InterPro" id="IPR039425">
    <property type="entry name" value="RNA_pol_sigma-70-like"/>
</dbReference>
<dbReference type="GO" id="GO:0003677">
    <property type="term" value="F:DNA binding"/>
    <property type="evidence" value="ECO:0007669"/>
    <property type="project" value="UniProtKB-KW"/>
</dbReference>
<evidence type="ECO:0000313" key="8">
    <source>
        <dbReference type="EMBL" id="GLZ80774.1"/>
    </source>
</evidence>
<organism evidence="8 9">
    <name type="scientific">Actinorhabdospora filicis</name>
    <dbReference type="NCBI Taxonomy" id="1785913"/>
    <lineage>
        <taxon>Bacteria</taxon>
        <taxon>Bacillati</taxon>
        <taxon>Actinomycetota</taxon>
        <taxon>Actinomycetes</taxon>
        <taxon>Micromonosporales</taxon>
        <taxon>Micromonosporaceae</taxon>
        <taxon>Actinorhabdospora</taxon>
    </lineage>
</organism>
<dbReference type="EMBL" id="BSTX01000004">
    <property type="protein sequence ID" value="GLZ80774.1"/>
    <property type="molecule type" value="Genomic_DNA"/>
</dbReference>
<sequence>MNPRQEAEFREFAAARRDALLRSAYLVCGDWHRAEDAVQTSLVKLYAAWTRTRRPTAEAYARQIVMRTLIDEGRRGWFRRERAYAAAPIEPASVTADTTGRIVALSALAKLPARQRATLVLRFWEDLSVEETAQALRCSAGTVKSQTARGLQTLRGLLDETQLTFGRGAAT</sequence>
<dbReference type="CDD" id="cd06171">
    <property type="entry name" value="Sigma70_r4"/>
    <property type="match status" value="1"/>
</dbReference>
<comment type="caution">
    <text evidence="8">The sequence shown here is derived from an EMBL/GenBank/DDBJ whole genome shotgun (WGS) entry which is preliminary data.</text>
</comment>
<dbReference type="Proteomes" id="UP001165079">
    <property type="component" value="Unassembled WGS sequence"/>
</dbReference>
<dbReference type="InterPro" id="IPR013249">
    <property type="entry name" value="RNA_pol_sigma70_r4_t2"/>
</dbReference>
<dbReference type="SUPFAM" id="SSF88659">
    <property type="entry name" value="Sigma3 and sigma4 domains of RNA polymerase sigma factors"/>
    <property type="match status" value="1"/>
</dbReference>
<keyword evidence="9" id="KW-1185">Reference proteome</keyword>
<protein>
    <submittedName>
        <fullName evidence="8">RNA polymerase sigma24 factor</fullName>
    </submittedName>
</protein>
<dbReference type="PANTHER" id="PTHR43133">
    <property type="entry name" value="RNA POLYMERASE ECF-TYPE SIGMA FACTO"/>
    <property type="match status" value="1"/>
</dbReference>
<evidence type="ECO:0000256" key="2">
    <source>
        <dbReference type="ARBA" id="ARBA00023015"/>
    </source>
</evidence>
<evidence type="ECO:0000256" key="4">
    <source>
        <dbReference type="ARBA" id="ARBA00023125"/>
    </source>
</evidence>
<keyword evidence="5" id="KW-0804">Transcription</keyword>
<keyword evidence="4" id="KW-0238">DNA-binding</keyword>
<accession>A0A9W6SPV5</accession>
<evidence type="ECO:0000259" key="7">
    <source>
        <dbReference type="Pfam" id="PF08281"/>
    </source>
</evidence>
<feature type="domain" description="RNA polymerase sigma factor 70 region 4 type 2" evidence="7">
    <location>
        <begin position="105"/>
        <end position="154"/>
    </location>
</feature>
<dbReference type="PANTHER" id="PTHR43133:SF50">
    <property type="entry name" value="ECF RNA POLYMERASE SIGMA FACTOR SIGM"/>
    <property type="match status" value="1"/>
</dbReference>
<dbReference type="Gene3D" id="1.10.1740.10">
    <property type="match status" value="1"/>
</dbReference>
<reference evidence="8" key="1">
    <citation type="submission" date="2023-03" db="EMBL/GenBank/DDBJ databases">
        <title>Actinorhabdospora filicis NBRC 111898.</title>
        <authorList>
            <person name="Ichikawa N."/>
            <person name="Sato H."/>
            <person name="Tonouchi N."/>
        </authorList>
    </citation>
    <scope>NUCLEOTIDE SEQUENCE</scope>
    <source>
        <strain evidence="8">NBRC 111898</strain>
    </source>
</reference>
<dbReference type="GO" id="GO:0016987">
    <property type="term" value="F:sigma factor activity"/>
    <property type="evidence" value="ECO:0007669"/>
    <property type="project" value="UniProtKB-KW"/>
</dbReference>
<dbReference type="InterPro" id="IPR014284">
    <property type="entry name" value="RNA_pol_sigma-70_dom"/>
</dbReference>
<dbReference type="NCBIfam" id="TIGR02983">
    <property type="entry name" value="SigE-fam_strep"/>
    <property type="match status" value="1"/>
</dbReference>
<evidence type="ECO:0000259" key="6">
    <source>
        <dbReference type="Pfam" id="PF04542"/>
    </source>
</evidence>
<dbReference type="InterPro" id="IPR007627">
    <property type="entry name" value="RNA_pol_sigma70_r2"/>
</dbReference>
<dbReference type="SUPFAM" id="SSF88946">
    <property type="entry name" value="Sigma2 domain of RNA polymerase sigma factors"/>
    <property type="match status" value="1"/>
</dbReference>
<dbReference type="RefSeq" id="WP_285666029.1">
    <property type="nucleotide sequence ID" value="NZ_BSTX01000004.1"/>
</dbReference>
<dbReference type="Gene3D" id="1.10.10.10">
    <property type="entry name" value="Winged helix-like DNA-binding domain superfamily/Winged helix DNA-binding domain"/>
    <property type="match status" value="1"/>
</dbReference>